<dbReference type="AlphaFoldDB" id="A0A6L2PUS9"/>
<dbReference type="EMBL" id="BLKM01000631">
    <property type="protein sequence ID" value="GFG36381.1"/>
    <property type="molecule type" value="Genomic_DNA"/>
</dbReference>
<dbReference type="Gene3D" id="3.15.10.30">
    <property type="entry name" value="Haemolymph juvenile hormone binding protein"/>
    <property type="match status" value="1"/>
</dbReference>
<dbReference type="OrthoDB" id="8190514at2759"/>
<dbReference type="Pfam" id="PF06585">
    <property type="entry name" value="JHBP"/>
    <property type="match status" value="1"/>
</dbReference>
<gene>
    <name evidence="1" type="ORF">Cfor_06100</name>
</gene>
<protein>
    <submittedName>
        <fullName evidence="1">Uncharacterized protein</fullName>
    </submittedName>
</protein>
<keyword evidence="2" id="KW-1185">Reference proteome</keyword>
<organism evidence="1 2">
    <name type="scientific">Coptotermes formosanus</name>
    <name type="common">Formosan subterranean termite</name>
    <dbReference type="NCBI Taxonomy" id="36987"/>
    <lineage>
        <taxon>Eukaryota</taxon>
        <taxon>Metazoa</taxon>
        <taxon>Ecdysozoa</taxon>
        <taxon>Arthropoda</taxon>
        <taxon>Hexapoda</taxon>
        <taxon>Insecta</taxon>
        <taxon>Pterygota</taxon>
        <taxon>Neoptera</taxon>
        <taxon>Polyneoptera</taxon>
        <taxon>Dictyoptera</taxon>
        <taxon>Blattodea</taxon>
        <taxon>Blattoidea</taxon>
        <taxon>Termitoidae</taxon>
        <taxon>Rhinotermitidae</taxon>
        <taxon>Coptotermes</taxon>
    </lineage>
</organism>
<feature type="non-terminal residue" evidence="1">
    <location>
        <position position="1"/>
    </location>
</feature>
<dbReference type="InterPro" id="IPR038606">
    <property type="entry name" value="To_sf"/>
</dbReference>
<accession>A0A6L2PUS9</accession>
<evidence type="ECO:0000313" key="2">
    <source>
        <dbReference type="Proteomes" id="UP000502823"/>
    </source>
</evidence>
<dbReference type="InterPro" id="IPR010562">
    <property type="entry name" value="Haemolymph_juvenile_hormone-bd"/>
</dbReference>
<feature type="non-terminal residue" evidence="1">
    <location>
        <position position="79"/>
    </location>
</feature>
<name>A0A6L2PUS9_COPFO</name>
<dbReference type="InParanoid" id="A0A6L2PUS9"/>
<proteinExistence type="predicted"/>
<dbReference type="Proteomes" id="UP000502823">
    <property type="component" value="Unassembled WGS sequence"/>
</dbReference>
<comment type="caution">
    <text evidence="1">The sequence shown here is derived from an EMBL/GenBank/DDBJ whole genome shotgun (WGS) entry which is preliminary data.</text>
</comment>
<evidence type="ECO:0000313" key="1">
    <source>
        <dbReference type="EMBL" id="GFG36381.1"/>
    </source>
</evidence>
<reference evidence="2" key="1">
    <citation type="submission" date="2020-01" db="EMBL/GenBank/DDBJ databases">
        <title>Draft genome sequence of the Termite Coptotermes fromosanus.</title>
        <authorList>
            <person name="Itakura S."/>
            <person name="Yosikawa Y."/>
            <person name="Umezawa K."/>
        </authorList>
    </citation>
    <scope>NUCLEOTIDE SEQUENCE [LARGE SCALE GENOMIC DNA]</scope>
</reference>
<sequence>NVQITYDHDYTLEPIKGDIYMVVRNATSTLEPSMAYIHLTNLFNGDPLLGTQMNLFLKENWREVYAELSPAVITAFTEI</sequence>